<dbReference type="GO" id="GO:0001682">
    <property type="term" value="P:tRNA 5'-leader removal"/>
    <property type="evidence" value="ECO:0007669"/>
    <property type="project" value="InterPro"/>
</dbReference>
<accession>A0AAD5U978</accession>
<dbReference type="Proteomes" id="UP001211065">
    <property type="component" value="Unassembled WGS sequence"/>
</dbReference>
<gene>
    <name evidence="4" type="ORF">HK099_008069</name>
</gene>
<dbReference type="SUPFAM" id="SSF82704">
    <property type="entry name" value="AlbA-like"/>
    <property type="match status" value="1"/>
</dbReference>
<dbReference type="PANTHER" id="PTHR15314">
    <property type="entry name" value="RIBONUCLEASE P PROTEIN SUBUNIT P20"/>
    <property type="match status" value="1"/>
</dbReference>
<comment type="caution">
    <text evidence="4">The sequence shown here is derived from an EMBL/GenBank/DDBJ whole genome shotgun (WGS) entry which is preliminary data.</text>
</comment>
<name>A0AAD5U978_9FUNG</name>
<dbReference type="Gene3D" id="3.30.110.20">
    <property type="entry name" value="Alba-like domain"/>
    <property type="match status" value="1"/>
</dbReference>
<dbReference type="AlphaFoldDB" id="A0AAD5U978"/>
<dbReference type="GO" id="GO:0005655">
    <property type="term" value="C:nucleolar ribonuclease P complex"/>
    <property type="evidence" value="ECO:0007669"/>
    <property type="project" value="InterPro"/>
</dbReference>
<keyword evidence="5" id="KW-1185">Reference proteome</keyword>
<dbReference type="InterPro" id="IPR036882">
    <property type="entry name" value="Alba-like_dom_sf"/>
</dbReference>
<reference evidence="4" key="1">
    <citation type="submission" date="2020-05" db="EMBL/GenBank/DDBJ databases">
        <title>Phylogenomic resolution of chytrid fungi.</title>
        <authorList>
            <person name="Stajich J.E."/>
            <person name="Amses K."/>
            <person name="Simmons R."/>
            <person name="Seto K."/>
            <person name="Myers J."/>
            <person name="Bonds A."/>
            <person name="Quandt C.A."/>
            <person name="Barry K."/>
            <person name="Liu P."/>
            <person name="Grigoriev I."/>
            <person name="Longcore J.E."/>
            <person name="James T.Y."/>
        </authorList>
    </citation>
    <scope>NUCLEOTIDE SEQUENCE</scope>
    <source>
        <strain evidence="4">JEL0476</strain>
    </source>
</reference>
<evidence type="ECO:0000256" key="2">
    <source>
        <dbReference type="ARBA" id="ARBA00022694"/>
    </source>
</evidence>
<evidence type="ECO:0000256" key="3">
    <source>
        <dbReference type="ARBA" id="ARBA00023242"/>
    </source>
</evidence>
<dbReference type="PANTHER" id="PTHR15314:SF1">
    <property type="entry name" value="RIBONUCLEASE P PROTEIN SUBUNIT P20"/>
    <property type="match status" value="1"/>
</dbReference>
<keyword evidence="3" id="KW-0539">Nucleus</keyword>
<organism evidence="4 5">
    <name type="scientific">Clydaea vesicula</name>
    <dbReference type="NCBI Taxonomy" id="447962"/>
    <lineage>
        <taxon>Eukaryota</taxon>
        <taxon>Fungi</taxon>
        <taxon>Fungi incertae sedis</taxon>
        <taxon>Chytridiomycota</taxon>
        <taxon>Chytridiomycota incertae sedis</taxon>
        <taxon>Chytridiomycetes</taxon>
        <taxon>Lobulomycetales</taxon>
        <taxon>Lobulomycetaceae</taxon>
        <taxon>Clydaea</taxon>
    </lineage>
</organism>
<dbReference type="GO" id="GO:0000172">
    <property type="term" value="C:ribonuclease MRP complex"/>
    <property type="evidence" value="ECO:0007669"/>
    <property type="project" value="InterPro"/>
</dbReference>
<protein>
    <submittedName>
        <fullName evidence="4">Uncharacterized protein</fullName>
    </submittedName>
</protein>
<evidence type="ECO:0000313" key="5">
    <source>
        <dbReference type="Proteomes" id="UP001211065"/>
    </source>
</evidence>
<dbReference type="InterPro" id="IPR014612">
    <property type="entry name" value="Pop7/Rpp20"/>
</dbReference>
<dbReference type="EMBL" id="JADGJW010000085">
    <property type="protein sequence ID" value="KAJ3224684.1"/>
    <property type="molecule type" value="Genomic_DNA"/>
</dbReference>
<evidence type="ECO:0000256" key="1">
    <source>
        <dbReference type="ARBA" id="ARBA00004604"/>
    </source>
</evidence>
<sequence length="175" mass="20509">MIPKEYLIKRKPQKPPIKENEIYVSRKTNFNALLKRTILLFDRKDINMLYIKSMGPAITKAISLVLNLKNLKSELFTFEIFTGTSKVVDDIIPADMEKDFDQQTRLKSTIEIKITKNFFKHKEIDKLKLETIISEKLILEKSSMKSGNKRNFSNLFIGRDCYVKKDKAKRTRFGK</sequence>
<evidence type="ECO:0000313" key="4">
    <source>
        <dbReference type="EMBL" id="KAJ3224684.1"/>
    </source>
</evidence>
<dbReference type="GO" id="GO:0003676">
    <property type="term" value="F:nucleic acid binding"/>
    <property type="evidence" value="ECO:0007669"/>
    <property type="project" value="InterPro"/>
</dbReference>
<keyword evidence="2" id="KW-0819">tRNA processing</keyword>
<dbReference type="Pfam" id="PF12328">
    <property type="entry name" value="Rpp20"/>
    <property type="match status" value="1"/>
</dbReference>
<comment type="subcellular location">
    <subcellularLocation>
        <location evidence="1">Nucleus</location>
        <location evidence="1">Nucleolus</location>
    </subcellularLocation>
</comment>
<proteinExistence type="predicted"/>